<keyword evidence="2" id="KW-0472">Membrane</keyword>
<evidence type="ECO:0000256" key="2">
    <source>
        <dbReference type="SAM" id="Phobius"/>
    </source>
</evidence>
<dbReference type="SMART" id="SM00184">
    <property type="entry name" value="RING"/>
    <property type="match status" value="1"/>
</dbReference>
<accession>A0A317W6G3</accession>
<evidence type="ECO:0000259" key="3">
    <source>
        <dbReference type="PROSITE" id="PS50089"/>
    </source>
</evidence>
<comment type="caution">
    <text evidence="4">The sequence shown here is derived from an EMBL/GenBank/DDBJ whole genome shotgun (WGS) entry which is preliminary data.</text>
</comment>
<organism evidence="4 5">
    <name type="scientific">Aspergillus sclerotioniger CBS 115572</name>
    <dbReference type="NCBI Taxonomy" id="1450535"/>
    <lineage>
        <taxon>Eukaryota</taxon>
        <taxon>Fungi</taxon>
        <taxon>Dikarya</taxon>
        <taxon>Ascomycota</taxon>
        <taxon>Pezizomycotina</taxon>
        <taxon>Eurotiomycetes</taxon>
        <taxon>Eurotiomycetidae</taxon>
        <taxon>Eurotiales</taxon>
        <taxon>Aspergillaceae</taxon>
        <taxon>Aspergillus</taxon>
        <taxon>Aspergillus subgen. Circumdati</taxon>
    </lineage>
</organism>
<name>A0A317W6G3_9EURO</name>
<proteinExistence type="predicted"/>
<dbReference type="PANTHER" id="PTHR45676">
    <property type="entry name" value="RING-H2 FINGER PROTEIN ATL51-RELATED"/>
    <property type="match status" value="1"/>
</dbReference>
<reference evidence="4 5" key="1">
    <citation type="submission" date="2016-12" db="EMBL/GenBank/DDBJ databases">
        <title>The genomes of Aspergillus section Nigri reveals drivers in fungal speciation.</title>
        <authorList>
            <consortium name="DOE Joint Genome Institute"/>
            <person name="Vesth T.C."/>
            <person name="Nybo J."/>
            <person name="Theobald S."/>
            <person name="Brandl J."/>
            <person name="Frisvad J.C."/>
            <person name="Nielsen K.F."/>
            <person name="Lyhne E.K."/>
            <person name="Kogle M.E."/>
            <person name="Kuo A."/>
            <person name="Riley R."/>
            <person name="Clum A."/>
            <person name="Nolan M."/>
            <person name="Lipzen A."/>
            <person name="Salamov A."/>
            <person name="Henrissat B."/>
            <person name="Wiebenga A."/>
            <person name="De Vries R.P."/>
            <person name="Grigoriev I.V."/>
            <person name="Mortensen U.H."/>
            <person name="Andersen M.R."/>
            <person name="Baker S.E."/>
        </authorList>
    </citation>
    <scope>NUCLEOTIDE SEQUENCE [LARGE SCALE GENOMIC DNA]</scope>
    <source>
        <strain evidence="4 5">CBS 115572</strain>
    </source>
</reference>
<dbReference type="EMBL" id="MSFK01000021">
    <property type="protein sequence ID" value="PWY80902.1"/>
    <property type="molecule type" value="Genomic_DNA"/>
</dbReference>
<dbReference type="GO" id="GO:0008270">
    <property type="term" value="F:zinc ion binding"/>
    <property type="evidence" value="ECO:0007669"/>
    <property type="project" value="UniProtKB-KW"/>
</dbReference>
<keyword evidence="1" id="KW-0479">Metal-binding</keyword>
<gene>
    <name evidence="4" type="ORF">BO94DRAFT_625998</name>
</gene>
<dbReference type="SUPFAM" id="SSF57850">
    <property type="entry name" value="RING/U-box"/>
    <property type="match status" value="1"/>
</dbReference>
<dbReference type="OrthoDB" id="8062037at2759"/>
<dbReference type="Gene3D" id="3.30.40.10">
    <property type="entry name" value="Zinc/RING finger domain, C3HC4 (zinc finger)"/>
    <property type="match status" value="1"/>
</dbReference>
<sequence length="166" mass="18591">MAGDTHKAGIVGVVVGAVLLFAAMSMVPFIVMWHHRRRTIARRDSELRNLTHGGTMRQVSVERWLEEQTHADHSDRQYAQESCAICLSGLAASQDTLPFPEPACIAPSPRNETNLQDPMETGRVCGGRNILVLNRCHHVFHASCLAAWFQYHQHRCPICQTAYSTE</sequence>
<dbReference type="AlphaFoldDB" id="A0A317W6G3"/>
<keyword evidence="5" id="KW-1185">Reference proteome</keyword>
<feature type="domain" description="RING-type" evidence="3">
    <location>
        <begin position="83"/>
        <end position="160"/>
    </location>
</feature>
<dbReference type="PROSITE" id="PS50089">
    <property type="entry name" value="ZF_RING_2"/>
    <property type="match status" value="1"/>
</dbReference>
<dbReference type="Proteomes" id="UP000246702">
    <property type="component" value="Unassembled WGS sequence"/>
</dbReference>
<dbReference type="InterPro" id="IPR013083">
    <property type="entry name" value="Znf_RING/FYVE/PHD"/>
</dbReference>
<evidence type="ECO:0000313" key="4">
    <source>
        <dbReference type="EMBL" id="PWY80902.1"/>
    </source>
</evidence>
<feature type="transmembrane region" description="Helical" evidence="2">
    <location>
        <begin position="12"/>
        <end position="33"/>
    </location>
</feature>
<keyword evidence="1" id="KW-0862">Zinc</keyword>
<dbReference type="STRING" id="1450535.A0A317W6G3"/>
<keyword evidence="2" id="KW-0812">Transmembrane</keyword>
<evidence type="ECO:0000313" key="5">
    <source>
        <dbReference type="Proteomes" id="UP000246702"/>
    </source>
</evidence>
<keyword evidence="2" id="KW-1133">Transmembrane helix</keyword>
<protein>
    <recommendedName>
        <fullName evidence="3">RING-type domain-containing protein</fullName>
    </recommendedName>
</protein>
<dbReference type="PANTHER" id="PTHR45676:SF41">
    <property type="entry name" value="RING-H2 FINGER PROTEIN ATL66"/>
    <property type="match status" value="1"/>
</dbReference>
<dbReference type="RefSeq" id="XP_025465504.1">
    <property type="nucleotide sequence ID" value="XM_025617327.1"/>
</dbReference>
<dbReference type="Pfam" id="PF13639">
    <property type="entry name" value="zf-RING_2"/>
    <property type="match status" value="1"/>
</dbReference>
<evidence type="ECO:0000256" key="1">
    <source>
        <dbReference type="PROSITE-ProRule" id="PRU00175"/>
    </source>
</evidence>
<keyword evidence="1" id="KW-0863">Zinc-finger</keyword>
<dbReference type="InterPro" id="IPR001841">
    <property type="entry name" value="Znf_RING"/>
</dbReference>
<dbReference type="GeneID" id="37119470"/>